<evidence type="ECO:0000313" key="2">
    <source>
        <dbReference type="Proteomes" id="UP000028007"/>
    </source>
</evidence>
<dbReference type="InterPro" id="IPR058532">
    <property type="entry name" value="YjbR/MT2646/Rv2570-like"/>
</dbReference>
<dbReference type="InterPro" id="IPR007351">
    <property type="entry name" value="YjbR"/>
</dbReference>
<sequence>MDIEMFRHYCLSLPGTTEDVKWEENLCFLIENKIYVIYSLTKGSFAIKCDVEEFQELVSRDGITQAYHMAKGSWIGIADLEVLPWNELKKRVAESRGIILSKLPKKIQAKYTE</sequence>
<proteinExistence type="predicted"/>
<organism evidence="1 2">
    <name type="scientific">Pedobacter antarcticus 4BY</name>
    <dbReference type="NCBI Taxonomy" id="1358423"/>
    <lineage>
        <taxon>Bacteria</taxon>
        <taxon>Pseudomonadati</taxon>
        <taxon>Bacteroidota</taxon>
        <taxon>Sphingobacteriia</taxon>
        <taxon>Sphingobacteriales</taxon>
        <taxon>Sphingobacteriaceae</taxon>
        <taxon>Pedobacter</taxon>
    </lineage>
</organism>
<accession>A0A081PEH6</accession>
<dbReference type="Gene3D" id="3.90.1150.30">
    <property type="match status" value="1"/>
</dbReference>
<dbReference type="PANTHER" id="PTHR35145">
    <property type="entry name" value="CYTOPLASMIC PROTEIN-RELATED"/>
    <property type="match status" value="1"/>
</dbReference>
<keyword evidence="2" id="KW-1185">Reference proteome</keyword>
<dbReference type="AlphaFoldDB" id="A0A081PEH6"/>
<comment type="caution">
    <text evidence="1">The sequence shown here is derived from an EMBL/GenBank/DDBJ whole genome shotgun (WGS) entry which is preliminary data.</text>
</comment>
<evidence type="ECO:0000313" key="1">
    <source>
        <dbReference type="EMBL" id="KEQ29099.1"/>
    </source>
</evidence>
<dbReference type="Pfam" id="PF04237">
    <property type="entry name" value="YjbR"/>
    <property type="match status" value="1"/>
</dbReference>
<protein>
    <recommendedName>
        <fullName evidence="3">MmcQ-like protein</fullName>
    </recommendedName>
</protein>
<dbReference type="SUPFAM" id="SSF142906">
    <property type="entry name" value="YjbR-like"/>
    <property type="match status" value="1"/>
</dbReference>
<dbReference type="RefSeq" id="WP_037442690.1">
    <property type="nucleotide sequence ID" value="NZ_JNFF01000083.1"/>
</dbReference>
<dbReference type="InterPro" id="IPR038056">
    <property type="entry name" value="YjbR-like_sf"/>
</dbReference>
<dbReference type="Proteomes" id="UP000028007">
    <property type="component" value="Unassembled WGS sequence"/>
</dbReference>
<gene>
    <name evidence="1" type="ORF">N180_09635</name>
</gene>
<dbReference type="PANTHER" id="PTHR35145:SF1">
    <property type="entry name" value="CYTOPLASMIC PROTEIN"/>
    <property type="match status" value="1"/>
</dbReference>
<dbReference type="eggNOG" id="COG2315">
    <property type="taxonomic scope" value="Bacteria"/>
</dbReference>
<dbReference type="EMBL" id="JNFF01000083">
    <property type="protein sequence ID" value="KEQ29099.1"/>
    <property type="molecule type" value="Genomic_DNA"/>
</dbReference>
<evidence type="ECO:0008006" key="3">
    <source>
        <dbReference type="Google" id="ProtNLM"/>
    </source>
</evidence>
<reference evidence="1 2" key="1">
    <citation type="journal article" date="1992" name="Int. J. Syst. Bacteriol.">
        <title>Sphingobacterium antarcticus sp. nov. a Psychrotrophic Bacterium from the Soils of Schirmacher Oasis, Antarctica.</title>
        <authorList>
            <person name="Shivaji S."/>
            <person name="Ray M.K."/>
            <person name="Rao N.S."/>
            <person name="Saiserr L."/>
            <person name="Jagannadham M.V."/>
            <person name="Kumar G.S."/>
            <person name="Reddy G."/>
            <person name="Bhargava P.M."/>
        </authorList>
    </citation>
    <scope>NUCLEOTIDE SEQUENCE [LARGE SCALE GENOMIC DNA]</scope>
    <source>
        <strain evidence="1 2">4BY</strain>
    </source>
</reference>
<dbReference type="OrthoDB" id="9789813at2"/>
<name>A0A081PEH6_9SPHI</name>